<feature type="domain" description="Autophagy protein ATG17-like" evidence="7">
    <location>
        <begin position="17"/>
        <end position="412"/>
    </location>
</feature>
<reference evidence="8" key="1">
    <citation type="submission" date="2022-03" db="EMBL/GenBank/DDBJ databases">
        <authorList>
            <person name="Legras J.-L."/>
            <person name="Devillers H."/>
            <person name="Grondin C."/>
        </authorList>
    </citation>
    <scope>NUCLEOTIDE SEQUENCE</scope>
    <source>
        <strain evidence="8">CLIB 1423</strain>
    </source>
</reference>
<dbReference type="Pfam" id="PF04108">
    <property type="entry name" value="ATG17_like"/>
    <property type="match status" value="1"/>
</dbReference>
<dbReference type="GO" id="GO:0000422">
    <property type="term" value="P:autophagy of mitochondrion"/>
    <property type="evidence" value="ECO:0007669"/>
    <property type="project" value="TreeGrafter"/>
</dbReference>
<evidence type="ECO:0000256" key="5">
    <source>
        <dbReference type="ARBA" id="ARBA00023136"/>
    </source>
</evidence>
<comment type="caution">
    <text evidence="8">The sequence shown here is derived from an EMBL/GenBank/DDBJ whole genome shotgun (WGS) entry which is preliminary data.</text>
</comment>
<keyword evidence="5" id="KW-0472">Membrane</keyword>
<gene>
    <name evidence="8" type="ORF">CLIB1423_07S05424</name>
</gene>
<dbReference type="GO" id="GO:0034727">
    <property type="term" value="P:piecemeal microautophagy of the nucleus"/>
    <property type="evidence" value="ECO:0007669"/>
    <property type="project" value="TreeGrafter"/>
</dbReference>
<dbReference type="GO" id="GO:0034045">
    <property type="term" value="C:phagophore assembly site membrane"/>
    <property type="evidence" value="ECO:0007669"/>
    <property type="project" value="UniProtKB-SubCell"/>
</dbReference>
<dbReference type="InterPro" id="IPR045326">
    <property type="entry name" value="ATG17-like_dom"/>
</dbReference>
<evidence type="ECO:0000256" key="6">
    <source>
        <dbReference type="RuleBase" id="RU368080"/>
    </source>
</evidence>
<dbReference type="GO" id="GO:0060090">
    <property type="term" value="F:molecular adaptor activity"/>
    <property type="evidence" value="ECO:0007669"/>
    <property type="project" value="TreeGrafter"/>
</dbReference>
<evidence type="ECO:0000313" key="9">
    <source>
        <dbReference type="Proteomes" id="UP000837801"/>
    </source>
</evidence>
<keyword evidence="4 6" id="KW-0072">Autophagy</keyword>
<dbReference type="PANTHER" id="PTHR28005:SF1">
    <property type="entry name" value="AUTOPHAGY-RELATED PROTEIN 17"/>
    <property type="match status" value="1"/>
</dbReference>
<protein>
    <recommendedName>
        <fullName evidence="2 6">Autophagy-related protein 17</fullName>
    </recommendedName>
</protein>
<evidence type="ECO:0000256" key="2">
    <source>
        <dbReference type="ARBA" id="ARBA00013806"/>
    </source>
</evidence>
<sequence length="469" mass="53528">MPTIDELNNWIYDAQKTLVSAQRICSEAEQKLKVNDSDITHKLPRKISYISNIFSTIKELQRRCTFIVDKCSTMQQKGLEKVDTTSLETLMMIISQLRATKVPEFVVASGGTHHSGGVGGAGVGGGGKKGFNLSDFISIESIDVLKQNVEGYDSNFKKINQLLADQHAHLIKAPFGSISKKYTKLLKTYNDIMYEVNASNNNSNILRQILKENSSLEGELATILEQLTNHYDQVFRLREESIKDANATAGDFSVLENDVLELPEVSNELQNIYDIIVHNSNRASELCSNRFHLLSTIEFELEKQVESYKEFKDVNIIKFVTLYSKCASQLEAVETAQAQMDLATVDQLIFHYRKFLTVYKHNFYSELHYEKYVYPRKFLNKLKKFLNEELDQISKHERERRKNWLEKYGDFIPKEFHLPGESEQPSIVQVITEGLDEIGGDEDAEIERKILDLISTGNISKERSLAGEV</sequence>
<keyword evidence="3 6" id="KW-0963">Cytoplasm</keyword>
<organism evidence="8 9">
    <name type="scientific">[Candida] railenensis</name>
    <dbReference type="NCBI Taxonomy" id="45579"/>
    <lineage>
        <taxon>Eukaryota</taxon>
        <taxon>Fungi</taxon>
        <taxon>Dikarya</taxon>
        <taxon>Ascomycota</taxon>
        <taxon>Saccharomycotina</taxon>
        <taxon>Pichiomycetes</taxon>
        <taxon>Debaryomycetaceae</taxon>
        <taxon>Kurtzmaniella</taxon>
    </lineage>
</organism>
<comment type="subcellular location">
    <subcellularLocation>
        <location evidence="6">Cytoplasm</location>
    </subcellularLocation>
    <subcellularLocation>
        <location evidence="6">Preautophagosomal structure membrane</location>
        <topology evidence="6">Peripheral membrane protein</topology>
    </subcellularLocation>
</comment>
<evidence type="ECO:0000256" key="1">
    <source>
        <dbReference type="ARBA" id="ARBA00006259"/>
    </source>
</evidence>
<comment type="function">
    <text evidence="6">Autophagy-specific protein that functions in response to autophagy-inducing signals as a scaffold to recruit other ATG proteins to organize preautophagosomal structure (PAS) formation. Modulates the timing and magnitude of the autophagy response, such as the size of the sequestering vesicles. Plays particularly a role in pexophagy and nucleophagy.</text>
</comment>
<accession>A0A9P0QPU3</accession>
<dbReference type="InterPro" id="IPR007240">
    <property type="entry name" value="Atg17"/>
</dbReference>
<keyword evidence="9" id="KW-1185">Reference proteome</keyword>
<dbReference type="EMBL" id="CAKXYY010000007">
    <property type="protein sequence ID" value="CAH2352695.1"/>
    <property type="molecule type" value="Genomic_DNA"/>
</dbReference>
<dbReference type="Proteomes" id="UP000837801">
    <property type="component" value="Unassembled WGS sequence"/>
</dbReference>
<name>A0A9P0QPU3_9ASCO</name>
<dbReference type="AlphaFoldDB" id="A0A9P0QPU3"/>
<dbReference type="GO" id="GO:0000045">
    <property type="term" value="P:autophagosome assembly"/>
    <property type="evidence" value="ECO:0007669"/>
    <property type="project" value="TreeGrafter"/>
</dbReference>
<dbReference type="PANTHER" id="PTHR28005">
    <property type="entry name" value="AUTOPHAGY-RELATED PROTEIN 17"/>
    <property type="match status" value="1"/>
</dbReference>
<proteinExistence type="inferred from homology"/>
<evidence type="ECO:0000256" key="3">
    <source>
        <dbReference type="ARBA" id="ARBA00022490"/>
    </source>
</evidence>
<dbReference type="GO" id="GO:0030295">
    <property type="term" value="F:protein kinase activator activity"/>
    <property type="evidence" value="ECO:0007669"/>
    <property type="project" value="TreeGrafter"/>
</dbReference>
<comment type="similarity">
    <text evidence="1 6">Belongs to the ATG17 family.</text>
</comment>
<evidence type="ECO:0000259" key="7">
    <source>
        <dbReference type="Pfam" id="PF04108"/>
    </source>
</evidence>
<evidence type="ECO:0000256" key="4">
    <source>
        <dbReference type="ARBA" id="ARBA00023006"/>
    </source>
</evidence>
<evidence type="ECO:0000313" key="8">
    <source>
        <dbReference type="EMBL" id="CAH2352695.1"/>
    </source>
</evidence>
<dbReference type="OrthoDB" id="1937984at2759"/>
<dbReference type="GO" id="GO:1990316">
    <property type="term" value="C:Atg1/ULK1 kinase complex"/>
    <property type="evidence" value="ECO:0007669"/>
    <property type="project" value="TreeGrafter"/>
</dbReference>